<dbReference type="PROSITE" id="PS52001">
    <property type="entry name" value="AD"/>
    <property type="match status" value="1"/>
</dbReference>
<dbReference type="Proteomes" id="UP000728032">
    <property type="component" value="Unassembled WGS sequence"/>
</dbReference>
<evidence type="ECO:0000259" key="2">
    <source>
        <dbReference type="PROSITE" id="PS52001"/>
    </source>
</evidence>
<dbReference type="InterPro" id="IPR019181">
    <property type="entry name" value="LSM12_ABD"/>
</dbReference>
<keyword evidence="4" id="KW-1185">Reference proteome</keyword>
<dbReference type="PROSITE" id="PS51257">
    <property type="entry name" value="PROKAR_LIPOPROTEIN"/>
    <property type="match status" value="1"/>
</dbReference>
<dbReference type="EMBL" id="CAJPVJ010002016">
    <property type="protein sequence ID" value="CAG2165655.1"/>
    <property type="molecule type" value="Genomic_DNA"/>
</dbReference>
<feature type="region of interest" description="Disordered" evidence="1">
    <location>
        <begin position="203"/>
        <end position="222"/>
    </location>
</feature>
<evidence type="ECO:0000256" key="1">
    <source>
        <dbReference type="SAM" id="MobiDB-lite"/>
    </source>
</evidence>
<dbReference type="PANTHER" id="PTHR13542">
    <property type="entry name" value="LSM12 HOMOLOG"/>
    <property type="match status" value="1"/>
</dbReference>
<dbReference type="OrthoDB" id="1057137at2759"/>
<evidence type="ECO:0000313" key="4">
    <source>
        <dbReference type="Proteomes" id="UP000728032"/>
    </source>
</evidence>
<sequence length="257" mass="28030">MKLICNDMMATDDITECMFTVGSLVSCLTCYDVRIDGEVIAFDYTKRLLVLKANSSDGNANHNDIHCLNLESVKDVTVKKEVKREDVVNTQLPQINTSKVEDRYRRAVDERKRLAEAFNAGAGTEGIKLWLQLTKTMNKDVVVVWDGDCIIVDNSVRIAPPYKADNCTPLKTRTNSPQNSLNYTKKLVEKFWNDQKANAVAAKPTATAPAAPPTGTQPAPAVTAAQVVSSAVNKSAATAATNSIQPTDKPPFNNNKG</sequence>
<evidence type="ECO:0000313" key="3">
    <source>
        <dbReference type="EMBL" id="CAD7645419.1"/>
    </source>
</evidence>
<dbReference type="AlphaFoldDB" id="A0A7R9LPJ0"/>
<dbReference type="InterPro" id="IPR048478">
    <property type="entry name" value="LSM12_LSM"/>
</dbReference>
<dbReference type="EMBL" id="OC916841">
    <property type="protein sequence ID" value="CAD7645419.1"/>
    <property type="molecule type" value="Genomic_DNA"/>
</dbReference>
<dbReference type="Pfam" id="PF21166">
    <property type="entry name" value="LSM12_LSM"/>
    <property type="match status" value="1"/>
</dbReference>
<dbReference type="InterPro" id="IPR047574">
    <property type="entry name" value="AD"/>
</dbReference>
<gene>
    <name evidence="3" type="ORF">ONB1V03_LOCUS5194</name>
</gene>
<feature type="region of interest" description="Disordered" evidence="1">
    <location>
        <begin position="235"/>
        <end position="257"/>
    </location>
</feature>
<feature type="domain" description="AD" evidence="2">
    <location>
        <begin position="93"/>
        <end position="196"/>
    </location>
</feature>
<dbReference type="SMART" id="SM00995">
    <property type="entry name" value="AD"/>
    <property type="match status" value="1"/>
</dbReference>
<proteinExistence type="predicted"/>
<organism evidence="3">
    <name type="scientific">Oppiella nova</name>
    <dbReference type="NCBI Taxonomy" id="334625"/>
    <lineage>
        <taxon>Eukaryota</taxon>
        <taxon>Metazoa</taxon>
        <taxon>Ecdysozoa</taxon>
        <taxon>Arthropoda</taxon>
        <taxon>Chelicerata</taxon>
        <taxon>Arachnida</taxon>
        <taxon>Acari</taxon>
        <taxon>Acariformes</taxon>
        <taxon>Sarcoptiformes</taxon>
        <taxon>Oribatida</taxon>
        <taxon>Brachypylina</taxon>
        <taxon>Oppioidea</taxon>
        <taxon>Oppiidae</taxon>
        <taxon>Oppiella</taxon>
    </lineage>
</organism>
<reference evidence="3" key="1">
    <citation type="submission" date="2020-11" db="EMBL/GenBank/DDBJ databases">
        <authorList>
            <person name="Tran Van P."/>
        </authorList>
    </citation>
    <scope>NUCLEOTIDE SEQUENCE</scope>
</reference>
<protein>
    <recommendedName>
        <fullName evidence="2">AD domain-containing protein</fullName>
    </recommendedName>
</protein>
<accession>A0A7R9LPJ0</accession>
<dbReference type="Pfam" id="PF09793">
    <property type="entry name" value="AD"/>
    <property type="match status" value="1"/>
</dbReference>
<dbReference type="InterPro" id="IPR039683">
    <property type="entry name" value="Lsm12-like"/>
</dbReference>
<name>A0A7R9LPJ0_9ACAR</name>